<evidence type="ECO:0000256" key="6">
    <source>
        <dbReference type="ARBA" id="ARBA00023295"/>
    </source>
</evidence>
<comment type="catalytic activity">
    <reaction evidence="7">
        <text>an N(4)-(oligosaccharide-(1-&gt;3)-[oligosaccharide-(1-&gt;6)]-beta-D-Man-(1-&gt;4)-beta-D-GlcNAc-(1-&gt;4)-alpha-D-GlcNAc)-L-asparaginyl-[protein] + H2O = an oligosaccharide-(1-&gt;3)-[oligosaccharide-(1-&gt;6)]-beta-D-Man-(1-&gt;4)-D-GlcNAc + N(4)-(N-acetyl-beta-D-glucosaminyl)-L-asparaginyl-[protein]</text>
        <dbReference type="Rhea" id="RHEA:73067"/>
        <dbReference type="Rhea" id="RHEA-COMP:12603"/>
        <dbReference type="Rhea" id="RHEA-COMP:18176"/>
        <dbReference type="ChEBI" id="CHEBI:15377"/>
        <dbReference type="ChEBI" id="CHEBI:132248"/>
        <dbReference type="ChEBI" id="CHEBI:192714"/>
        <dbReference type="ChEBI" id="CHEBI:192715"/>
        <dbReference type="EC" id="3.2.1.96"/>
    </reaction>
</comment>
<dbReference type="PANTHER" id="PTHR13246:SF1">
    <property type="entry name" value="CYTOSOLIC ENDO-BETA-N-ACETYLGLUCOSAMINIDASE"/>
    <property type="match status" value="1"/>
</dbReference>
<feature type="domain" description="Cytosolic endo-beta-N-acetylglucosaminidase C-terminal" evidence="9">
    <location>
        <begin position="652"/>
        <end position="796"/>
    </location>
</feature>
<feature type="non-terminal residue" evidence="10">
    <location>
        <position position="806"/>
    </location>
</feature>
<dbReference type="Gene3D" id="3.20.20.80">
    <property type="entry name" value="Glycosidases"/>
    <property type="match status" value="1"/>
</dbReference>
<keyword evidence="6" id="KW-0326">Glycosidase</keyword>
<dbReference type="OrthoDB" id="284473at2759"/>
<evidence type="ECO:0000256" key="4">
    <source>
        <dbReference type="ARBA" id="ARBA00022490"/>
    </source>
</evidence>
<dbReference type="AlphaFoldDB" id="A0A9N9AK05"/>
<dbReference type="InterPro" id="IPR032979">
    <property type="entry name" value="ENGase"/>
</dbReference>
<dbReference type="EC" id="3.2.1.96" evidence="3"/>
<dbReference type="Gene3D" id="2.60.120.260">
    <property type="entry name" value="Galactose-binding domain-like"/>
    <property type="match status" value="1"/>
</dbReference>
<dbReference type="InterPro" id="IPR057882">
    <property type="entry name" value="ENGase_C"/>
</dbReference>
<sequence>QSVPTKSKPPYWTNLSDVAKWKPEDEFNVAKVNLKERPVFRTEGVSQDKVDKRECKVVVCHDMAGGYIENFFNIGYSIQYWQYVDVFIYFSHHRITVPPPQWTNAAHRNGVKILGTFITEWERDMLENELWVRGPHSGVPLYENTNVNREVVSVFFADKMVQMALYYNFDGWFINVESPLIGGTPHARQVIKFMEYLTQQMHKHKPGSVVLWYDSITKEGALSWQDQLNDMNYPFFEVTDGIFINYTWKEHYPSSSSKKAGPRKRSVFTGIDVWGRNTYGGGGLTTYKALQVIQKAKTSCALFAPAWTYEHFGKETFWEIDRKFWIGNADQKKEPIENNAKREDPSEGSIISRISEFRKNIAVLMNNLFADKGLAVAHYITPRYSAGIKNFYSNFDRGCGHNFFIKGKKVLEQEWYHLSHQSIQPYPTNPTLHILSSDDSLLSYRTSYGTTWEPTFDQAYTGGTSILIKGTDKGKDFSMIPLFDLNVVISPQKYTRASITYMPKDQDVMIGLYVKVGLDRKRKDSTPDDEKIKINFSGTTSQNQQDFSIVTLEEEDEEGVRTTGDEASARYQKFETTFVSVENDWITAEVQIPPNTFSLSTADPSIEISIQELGVVIVRQPFPENIKEELPIPETEAGLSSILLVGELSISSPPQYLFDQEIQNVFWNEHNLRIENLEIKGLLRVSGTVEWELGVQITNNRHEGLDENSSSDVDIVNSFGYYYVYAAIHSSQKKEPNTEELTFLGVADVNMFVVAGYDVPVSQVEKDTVLSIWIQGVKEIDGKCEELEKWKRCEISLASVVEILAH</sequence>
<evidence type="ECO:0000259" key="8">
    <source>
        <dbReference type="Pfam" id="PF03644"/>
    </source>
</evidence>
<dbReference type="Pfam" id="PF03644">
    <property type="entry name" value="Glyco_hydro_85"/>
    <property type="match status" value="1"/>
</dbReference>
<dbReference type="PANTHER" id="PTHR13246">
    <property type="entry name" value="ENDO BETA N-ACETYLGLUCOSAMINIDASE"/>
    <property type="match status" value="1"/>
</dbReference>
<dbReference type="Proteomes" id="UP000789342">
    <property type="component" value="Unassembled WGS sequence"/>
</dbReference>
<dbReference type="Pfam" id="PF25529">
    <property type="entry name" value="Ig_ENGASE1_C"/>
    <property type="match status" value="1"/>
</dbReference>
<keyword evidence="11" id="KW-1185">Reference proteome</keyword>
<dbReference type="EMBL" id="CAJVPV010002765">
    <property type="protein sequence ID" value="CAG8535418.1"/>
    <property type="molecule type" value="Genomic_DNA"/>
</dbReference>
<comment type="similarity">
    <text evidence="2">Belongs to the glycosyl hydrolase 85 family.</text>
</comment>
<evidence type="ECO:0000259" key="9">
    <source>
        <dbReference type="Pfam" id="PF25529"/>
    </source>
</evidence>
<feature type="domain" description="Cytosolic endo-beta-N-acetylglucosaminidase TIM barrel" evidence="8">
    <location>
        <begin position="76"/>
        <end position="403"/>
    </location>
</feature>
<evidence type="ECO:0000256" key="2">
    <source>
        <dbReference type="ARBA" id="ARBA00007849"/>
    </source>
</evidence>
<proteinExistence type="inferred from homology"/>
<keyword evidence="4" id="KW-0963">Cytoplasm</keyword>
<evidence type="ECO:0000256" key="5">
    <source>
        <dbReference type="ARBA" id="ARBA00022801"/>
    </source>
</evidence>
<comment type="subcellular location">
    <subcellularLocation>
        <location evidence="1">Cytoplasm</location>
        <location evidence="1">Cytosol</location>
    </subcellularLocation>
</comment>
<dbReference type="CDD" id="cd06547">
    <property type="entry name" value="GH85_ENGase"/>
    <property type="match status" value="1"/>
</dbReference>
<keyword evidence="5" id="KW-0378">Hydrolase</keyword>
<evidence type="ECO:0000256" key="1">
    <source>
        <dbReference type="ARBA" id="ARBA00004514"/>
    </source>
</evidence>
<evidence type="ECO:0000313" key="10">
    <source>
        <dbReference type="EMBL" id="CAG8535418.1"/>
    </source>
</evidence>
<evidence type="ECO:0000256" key="3">
    <source>
        <dbReference type="ARBA" id="ARBA00012566"/>
    </source>
</evidence>
<protein>
    <recommendedName>
        <fullName evidence="3">mannosyl-glycoprotein endo-beta-N-acetylglucosaminidase</fullName>
        <ecNumber evidence="3">3.2.1.96</ecNumber>
    </recommendedName>
</protein>
<dbReference type="GO" id="GO:0033925">
    <property type="term" value="F:mannosyl-glycoprotein endo-beta-N-acetylglucosaminidase activity"/>
    <property type="evidence" value="ECO:0007669"/>
    <property type="project" value="UniProtKB-EC"/>
</dbReference>
<name>A0A9N9AK05_9GLOM</name>
<gene>
    <name evidence="10" type="ORF">AMORRO_LOCUS4871</name>
</gene>
<accession>A0A9N9AK05</accession>
<comment type="caution">
    <text evidence="10">The sequence shown here is derived from an EMBL/GenBank/DDBJ whole genome shotgun (WGS) entry which is preliminary data.</text>
</comment>
<dbReference type="GO" id="GO:0005829">
    <property type="term" value="C:cytosol"/>
    <property type="evidence" value="ECO:0007669"/>
    <property type="project" value="UniProtKB-SubCell"/>
</dbReference>
<reference evidence="10" key="1">
    <citation type="submission" date="2021-06" db="EMBL/GenBank/DDBJ databases">
        <authorList>
            <person name="Kallberg Y."/>
            <person name="Tangrot J."/>
            <person name="Rosling A."/>
        </authorList>
    </citation>
    <scope>NUCLEOTIDE SEQUENCE</scope>
    <source>
        <strain evidence="10">CL551</strain>
    </source>
</reference>
<dbReference type="InterPro" id="IPR005201">
    <property type="entry name" value="TIM_ENGase"/>
</dbReference>
<evidence type="ECO:0000313" key="11">
    <source>
        <dbReference type="Proteomes" id="UP000789342"/>
    </source>
</evidence>
<organism evidence="10 11">
    <name type="scientific">Acaulospora morrowiae</name>
    <dbReference type="NCBI Taxonomy" id="94023"/>
    <lineage>
        <taxon>Eukaryota</taxon>
        <taxon>Fungi</taxon>
        <taxon>Fungi incertae sedis</taxon>
        <taxon>Mucoromycota</taxon>
        <taxon>Glomeromycotina</taxon>
        <taxon>Glomeromycetes</taxon>
        <taxon>Diversisporales</taxon>
        <taxon>Acaulosporaceae</taxon>
        <taxon>Acaulospora</taxon>
    </lineage>
</organism>
<evidence type="ECO:0000256" key="7">
    <source>
        <dbReference type="ARBA" id="ARBA00034414"/>
    </source>
</evidence>